<reference evidence="3 4" key="1">
    <citation type="submission" date="2018-11" db="EMBL/GenBank/DDBJ databases">
        <title>Aerococcus sp. SJQ22, whole genome shotgun sequence.</title>
        <authorList>
            <person name="Sun L."/>
            <person name="Gao X."/>
            <person name="Chen W."/>
            <person name="Huang K."/>
        </authorList>
    </citation>
    <scope>NUCLEOTIDE SEQUENCE [LARGE SCALE GENOMIC DNA]</scope>
    <source>
        <strain evidence="3 4">SJQ22</strain>
    </source>
</reference>
<dbReference type="FunFam" id="3.40.50.720:FF:000084">
    <property type="entry name" value="Short-chain dehydrogenase reductase"/>
    <property type="match status" value="1"/>
</dbReference>
<dbReference type="PRINTS" id="PR00080">
    <property type="entry name" value="SDRFAMILY"/>
</dbReference>
<dbReference type="GO" id="GO:0008206">
    <property type="term" value="P:bile acid metabolic process"/>
    <property type="evidence" value="ECO:0007669"/>
    <property type="project" value="UniProtKB-ARBA"/>
</dbReference>
<dbReference type="AlphaFoldDB" id="A0A3N4GMU2"/>
<dbReference type="Proteomes" id="UP000273977">
    <property type="component" value="Unassembled WGS sequence"/>
</dbReference>
<dbReference type="RefSeq" id="WP_123780067.1">
    <property type="nucleotide sequence ID" value="NZ_RKMG01000015.1"/>
</dbReference>
<evidence type="ECO:0000256" key="1">
    <source>
        <dbReference type="ARBA" id="ARBA00006484"/>
    </source>
</evidence>
<accession>A0A3N4GMU2</accession>
<dbReference type="Pfam" id="PF13561">
    <property type="entry name" value="adh_short_C2"/>
    <property type="match status" value="1"/>
</dbReference>
<keyword evidence="4" id="KW-1185">Reference proteome</keyword>
<organism evidence="3 4">
    <name type="scientific">Aerococcus agrisoli</name>
    <dbReference type="NCBI Taxonomy" id="2487350"/>
    <lineage>
        <taxon>Bacteria</taxon>
        <taxon>Bacillati</taxon>
        <taxon>Bacillota</taxon>
        <taxon>Bacilli</taxon>
        <taxon>Lactobacillales</taxon>
        <taxon>Aerococcaceae</taxon>
        <taxon>Aerococcus</taxon>
    </lineage>
</organism>
<dbReference type="GO" id="GO:0016491">
    <property type="term" value="F:oxidoreductase activity"/>
    <property type="evidence" value="ECO:0007669"/>
    <property type="project" value="UniProtKB-KW"/>
</dbReference>
<dbReference type="Gene3D" id="3.40.50.720">
    <property type="entry name" value="NAD(P)-binding Rossmann-like Domain"/>
    <property type="match status" value="1"/>
</dbReference>
<dbReference type="SUPFAM" id="SSF51735">
    <property type="entry name" value="NAD(P)-binding Rossmann-fold domains"/>
    <property type="match status" value="1"/>
</dbReference>
<comment type="similarity">
    <text evidence="1">Belongs to the short-chain dehydrogenases/reductases (SDR) family.</text>
</comment>
<dbReference type="EMBL" id="RKMG01000015">
    <property type="protein sequence ID" value="RPA60451.1"/>
    <property type="molecule type" value="Genomic_DNA"/>
</dbReference>
<dbReference type="InterPro" id="IPR036291">
    <property type="entry name" value="NAD(P)-bd_dom_sf"/>
</dbReference>
<evidence type="ECO:0000256" key="2">
    <source>
        <dbReference type="ARBA" id="ARBA00023002"/>
    </source>
</evidence>
<dbReference type="InterPro" id="IPR002347">
    <property type="entry name" value="SDR_fam"/>
</dbReference>
<sequence length="260" mass="27520">MDLGLAGKVAIITGASRGIGFQTALELVREGADVAIIARREERLLEAQAKIKEATGKEVHYVVADVSSEADAKRAVAETVEKFGHVDILVNNAGSSAASSFEAVADEDWQCDLDLKIFGAVHFIREVLPYFKAQKSGAILNLTAIAGKTPPANSLPTSTSRAAGLALTKSLSKEFGPYNIRVNAVSIGLIRSEQIERMWQNNMPNAPWEDFSRAASSNTPLGRIGNTEEAAKAITFLVSDAASYISGVALNIDGGASAVM</sequence>
<dbReference type="PANTHER" id="PTHR42879:SF6">
    <property type="entry name" value="NADPH-DEPENDENT REDUCTASE BACG"/>
    <property type="match status" value="1"/>
</dbReference>
<evidence type="ECO:0000313" key="3">
    <source>
        <dbReference type="EMBL" id="RPA60451.1"/>
    </source>
</evidence>
<protein>
    <submittedName>
        <fullName evidence="3">SDR family oxidoreductase</fullName>
    </submittedName>
</protein>
<dbReference type="PANTHER" id="PTHR42879">
    <property type="entry name" value="3-OXOACYL-(ACYL-CARRIER-PROTEIN) REDUCTASE"/>
    <property type="match status" value="1"/>
</dbReference>
<gene>
    <name evidence="3" type="ORF">EF384_05530</name>
</gene>
<dbReference type="OrthoDB" id="9804774at2"/>
<name>A0A3N4GMU2_9LACT</name>
<keyword evidence="2" id="KW-0560">Oxidoreductase</keyword>
<proteinExistence type="inferred from homology"/>
<evidence type="ECO:0000313" key="4">
    <source>
        <dbReference type="Proteomes" id="UP000273977"/>
    </source>
</evidence>
<dbReference type="PRINTS" id="PR00081">
    <property type="entry name" value="GDHRDH"/>
</dbReference>
<dbReference type="InterPro" id="IPR050259">
    <property type="entry name" value="SDR"/>
</dbReference>
<comment type="caution">
    <text evidence="3">The sequence shown here is derived from an EMBL/GenBank/DDBJ whole genome shotgun (WGS) entry which is preliminary data.</text>
</comment>